<evidence type="ECO:0000313" key="7">
    <source>
        <dbReference type="Proteomes" id="UP000001514"/>
    </source>
</evidence>
<protein>
    <recommendedName>
        <fullName evidence="5">Prokaryotic-type class I peptide chain release factors domain-containing protein</fullName>
    </recommendedName>
</protein>
<name>D8RN67_SELML</name>
<reference evidence="6 7" key="1">
    <citation type="journal article" date="2011" name="Science">
        <title>The Selaginella genome identifies genetic changes associated with the evolution of vascular plants.</title>
        <authorList>
            <person name="Banks J.A."/>
            <person name="Nishiyama T."/>
            <person name="Hasebe M."/>
            <person name="Bowman J.L."/>
            <person name="Gribskov M."/>
            <person name="dePamphilis C."/>
            <person name="Albert V.A."/>
            <person name="Aono N."/>
            <person name="Aoyama T."/>
            <person name="Ambrose B.A."/>
            <person name="Ashton N.W."/>
            <person name="Axtell M.J."/>
            <person name="Barker E."/>
            <person name="Barker M.S."/>
            <person name="Bennetzen J.L."/>
            <person name="Bonawitz N.D."/>
            <person name="Chapple C."/>
            <person name="Cheng C."/>
            <person name="Correa L.G."/>
            <person name="Dacre M."/>
            <person name="DeBarry J."/>
            <person name="Dreyer I."/>
            <person name="Elias M."/>
            <person name="Engstrom E.M."/>
            <person name="Estelle M."/>
            <person name="Feng L."/>
            <person name="Finet C."/>
            <person name="Floyd S.K."/>
            <person name="Frommer W.B."/>
            <person name="Fujita T."/>
            <person name="Gramzow L."/>
            <person name="Gutensohn M."/>
            <person name="Harholt J."/>
            <person name="Hattori M."/>
            <person name="Heyl A."/>
            <person name="Hirai T."/>
            <person name="Hiwatashi Y."/>
            <person name="Ishikawa M."/>
            <person name="Iwata M."/>
            <person name="Karol K.G."/>
            <person name="Koehler B."/>
            <person name="Kolukisaoglu U."/>
            <person name="Kubo M."/>
            <person name="Kurata T."/>
            <person name="Lalonde S."/>
            <person name="Li K."/>
            <person name="Li Y."/>
            <person name="Litt A."/>
            <person name="Lyons E."/>
            <person name="Manning G."/>
            <person name="Maruyama T."/>
            <person name="Michael T.P."/>
            <person name="Mikami K."/>
            <person name="Miyazaki S."/>
            <person name="Morinaga S."/>
            <person name="Murata T."/>
            <person name="Mueller-Roeber B."/>
            <person name="Nelson D.R."/>
            <person name="Obara M."/>
            <person name="Oguri Y."/>
            <person name="Olmstead R.G."/>
            <person name="Onodera N."/>
            <person name="Petersen B.L."/>
            <person name="Pils B."/>
            <person name="Prigge M."/>
            <person name="Rensing S.A."/>
            <person name="Riano-Pachon D.M."/>
            <person name="Roberts A.W."/>
            <person name="Sato Y."/>
            <person name="Scheller H.V."/>
            <person name="Schulz B."/>
            <person name="Schulz C."/>
            <person name="Shakirov E.V."/>
            <person name="Shibagaki N."/>
            <person name="Shinohara N."/>
            <person name="Shippen D.E."/>
            <person name="Soerensen I."/>
            <person name="Sotooka R."/>
            <person name="Sugimoto N."/>
            <person name="Sugita M."/>
            <person name="Sumikawa N."/>
            <person name="Tanurdzic M."/>
            <person name="Theissen G."/>
            <person name="Ulvskov P."/>
            <person name="Wakazuki S."/>
            <person name="Weng J.K."/>
            <person name="Willats W.W."/>
            <person name="Wipf D."/>
            <person name="Wolf P.G."/>
            <person name="Yang L."/>
            <person name="Zimmer A.D."/>
            <person name="Zhu Q."/>
            <person name="Mitros T."/>
            <person name="Hellsten U."/>
            <person name="Loque D."/>
            <person name="Otillar R."/>
            <person name="Salamov A."/>
            <person name="Schmutz J."/>
            <person name="Shapiro H."/>
            <person name="Lindquist E."/>
            <person name="Lucas S."/>
            <person name="Rokhsar D."/>
            <person name="Grigoriev I.V."/>
        </authorList>
    </citation>
    <scope>NUCLEOTIDE SEQUENCE [LARGE SCALE GENOMIC DNA]</scope>
</reference>
<dbReference type="OMA" id="HKNRANC"/>
<dbReference type="STRING" id="88036.D8RN67"/>
<keyword evidence="7" id="KW-1185">Reference proteome</keyword>
<evidence type="ECO:0000256" key="3">
    <source>
        <dbReference type="ARBA" id="ARBA00022917"/>
    </source>
</evidence>
<comment type="similarity">
    <text evidence="1">Belongs to the prokaryotic/mitochondrial release factor family.</text>
</comment>
<dbReference type="Pfam" id="PF00472">
    <property type="entry name" value="RF-1"/>
    <property type="match status" value="1"/>
</dbReference>
<feature type="compositionally biased region" description="Polar residues" evidence="4">
    <location>
        <begin position="102"/>
        <end position="120"/>
    </location>
</feature>
<dbReference type="InterPro" id="IPR045853">
    <property type="entry name" value="Pep_chain_release_fac_I_sf"/>
</dbReference>
<dbReference type="PANTHER" id="PTHR43804:SF7">
    <property type="entry name" value="LD18447P"/>
    <property type="match status" value="1"/>
</dbReference>
<evidence type="ECO:0000256" key="1">
    <source>
        <dbReference type="ARBA" id="ARBA00010835"/>
    </source>
</evidence>
<evidence type="ECO:0000256" key="4">
    <source>
        <dbReference type="SAM" id="MobiDB-lite"/>
    </source>
</evidence>
<dbReference type="GO" id="GO:0005737">
    <property type="term" value="C:cytoplasm"/>
    <property type="evidence" value="ECO:0007669"/>
    <property type="project" value="UniProtKB-ARBA"/>
</dbReference>
<feature type="region of interest" description="Disordered" evidence="4">
    <location>
        <begin position="100"/>
        <end position="120"/>
    </location>
</feature>
<keyword evidence="2" id="KW-0488">Methylation</keyword>
<dbReference type="SUPFAM" id="SSF75620">
    <property type="entry name" value="Release factor"/>
    <property type="match status" value="1"/>
</dbReference>
<dbReference type="Gene3D" id="3.30.70.1660">
    <property type="match status" value="1"/>
</dbReference>
<sequence>RIHTSTASVAILPEVNEVDVDIRNDEIKIDTYRAGGADGQHVNTTCSAVRVTHVPTGIVVAIQDERSRHKEGPSARNKAKALSILYARLYELERSRAAASRSELQQDQIGSSDRSESIRTYNFPQDRVTDHRVGVTQHSIGVPQSCSSLTTHKVHFFSLPMFS</sequence>
<dbReference type="Gramene" id="EFJ26668">
    <property type="protein sequence ID" value="EFJ26668"/>
    <property type="gene ID" value="SELMODRAFT_97037"/>
</dbReference>
<proteinExistence type="inferred from homology"/>
<dbReference type="GO" id="GO:0003747">
    <property type="term" value="F:translation release factor activity"/>
    <property type="evidence" value="ECO:0007669"/>
    <property type="project" value="InterPro"/>
</dbReference>
<gene>
    <name evidence="6" type="ORF">SELMODRAFT_97037</name>
</gene>
<dbReference type="Gene3D" id="3.30.160.20">
    <property type="match status" value="1"/>
</dbReference>
<dbReference type="FunFam" id="3.30.160.20:FF:000004">
    <property type="entry name" value="Peptide chain release factor 1"/>
    <property type="match status" value="1"/>
</dbReference>
<dbReference type="KEGG" id="smo:SELMODRAFT_97037"/>
<evidence type="ECO:0000256" key="2">
    <source>
        <dbReference type="ARBA" id="ARBA00022481"/>
    </source>
</evidence>
<dbReference type="InParanoid" id="D8RN67"/>
<feature type="domain" description="Prokaryotic-type class I peptide chain release factors" evidence="5">
    <location>
        <begin position="17"/>
        <end position="132"/>
    </location>
</feature>
<dbReference type="InterPro" id="IPR050057">
    <property type="entry name" value="Prokaryotic/Mito_RF"/>
</dbReference>
<evidence type="ECO:0000259" key="5">
    <source>
        <dbReference type="Pfam" id="PF00472"/>
    </source>
</evidence>
<evidence type="ECO:0000313" key="6">
    <source>
        <dbReference type="EMBL" id="EFJ26668.1"/>
    </source>
</evidence>
<dbReference type="AlphaFoldDB" id="D8RN67"/>
<dbReference type="EMBL" id="GL377584">
    <property type="protein sequence ID" value="EFJ26668.1"/>
    <property type="molecule type" value="Genomic_DNA"/>
</dbReference>
<dbReference type="HOGENOM" id="CLU_036856_5_1_1"/>
<keyword evidence="3" id="KW-0648">Protein biosynthesis</keyword>
<dbReference type="InterPro" id="IPR000352">
    <property type="entry name" value="Pep_chain_release_fac_I"/>
</dbReference>
<dbReference type="PANTHER" id="PTHR43804">
    <property type="entry name" value="LD18447P"/>
    <property type="match status" value="1"/>
</dbReference>
<dbReference type="Proteomes" id="UP000001514">
    <property type="component" value="Unassembled WGS sequence"/>
</dbReference>
<dbReference type="eggNOG" id="KOG2726">
    <property type="taxonomic scope" value="Eukaryota"/>
</dbReference>
<organism evidence="7">
    <name type="scientific">Selaginella moellendorffii</name>
    <name type="common">Spikemoss</name>
    <dbReference type="NCBI Taxonomy" id="88036"/>
    <lineage>
        <taxon>Eukaryota</taxon>
        <taxon>Viridiplantae</taxon>
        <taxon>Streptophyta</taxon>
        <taxon>Embryophyta</taxon>
        <taxon>Tracheophyta</taxon>
        <taxon>Lycopodiopsida</taxon>
        <taxon>Selaginellales</taxon>
        <taxon>Selaginellaceae</taxon>
        <taxon>Selaginella</taxon>
    </lineage>
</organism>
<feature type="non-terminal residue" evidence="6">
    <location>
        <position position="1"/>
    </location>
</feature>
<accession>D8RN67</accession>